<evidence type="ECO:0000313" key="2">
    <source>
        <dbReference type="EMBL" id="WOG97680.1"/>
    </source>
</evidence>
<dbReference type="PANTHER" id="PTHR31065">
    <property type="entry name" value="PLATZ TRANSCRIPTION FACTOR FAMILY PROTEIN"/>
    <property type="match status" value="1"/>
</dbReference>
<dbReference type="InterPro" id="IPR006734">
    <property type="entry name" value="PLATZ"/>
</dbReference>
<evidence type="ECO:0008006" key="4">
    <source>
        <dbReference type="Google" id="ProtNLM"/>
    </source>
</evidence>
<keyword evidence="3" id="KW-1185">Reference proteome</keyword>
<protein>
    <recommendedName>
        <fullName evidence="4">PLATZ transcription factor family protein</fullName>
    </recommendedName>
</protein>
<proteinExistence type="predicted"/>
<reference evidence="2" key="2">
    <citation type="submission" date="2022-03" db="EMBL/GenBank/DDBJ databases">
        <title>Draft title - Genomic analysis of global carrot germplasm unveils the trajectory of domestication and the origin of high carotenoid orange carrot.</title>
        <authorList>
            <person name="Iorizzo M."/>
            <person name="Ellison S."/>
            <person name="Senalik D."/>
            <person name="Macko-Podgorni A."/>
            <person name="Grzebelus D."/>
            <person name="Bostan H."/>
            <person name="Rolling W."/>
            <person name="Curaba J."/>
            <person name="Simon P."/>
        </authorList>
    </citation>
    <scope>NUCLEOTIDE SEQUENCE</scope>
    <source>
        <tissue evidence="2">Leaf</tissue>
    </source>
</reference>
<feature type="compositionally biased region" description="Basic residues" evidence="1">
    <location>
        <begin position="228"/>
        <end position="241"/>
    </location>
</feature>
<reference evidence="2" key="1">
    <citation type="journal article" date="2016" name="Nat. Genet.">
        <title>A high-quality carrot genome assembly provides new insights into carotenoid accumulation and asterid genome evolution.</title>
        <authorList>
            <person name="Iorizzo M."/>
            <person name="Ellison S."/>
            <person name="Senalik D."/>
            <person name="Zeng P."/>
            <person name="Satapoomin P."/>
            <person name="Huang J."/>
            <person name="Bowman M."/>
            <person name="Iovene M."/>
            <person name="Sanseverino W."/>
            <person name="Cavagnaro P."/>
            <person name="Yildiz M."/>
            <person name="Macko-Podgorni A."/>
            <person name="Moranska E."/>
            <person name="Grzebelus E."/>
            <person name="Grzebelus D."/>
            <person name="Ashrafi H."/>
            <person name="Zheng Z."/>
            <person name="Cheng S."/>
            <person name="Spooner D."/>
            <person name="Van Deynze A."/>
            <person name="Simon P."/>
        </authorList>
    </citation>
    <scope>NUCLEOTIDE SEQUENCE</scope>
    <source>
        <tissue evidence="2">Leaf</tissue>
    </source>
</reference>
<evidence type="ECO:0000256" key="1">
    <source>
        <dbReference type="SAM" id="MobiDB-lite"/>
    </source>
</evidence>
<dbReference type="PANTHER" id="PTHR31065:SF35">
    <property type="entry name" value="PLATZ TRANSCRIPTION FACTOR FAMILY PROTEIN"/>
    <property type="match status" value="1"/>
</dbReference>
<dbReference type="AlphaFoldDB" id="A0AAF1AZ35"/>
<dbReference type="KEGG" id="dcr:108218451"/>
<evidence type="ECO:0000313" key="3">
    <source>
        <dbReference type="Proteomes" id="UP000077755"/>
    </source>
</evidence>
<accession>A0AAF1AZ35</accession>
<feature type="region of interest" description="Disordered" evidence="1">
    <location>
        <begin position="205"/>
        <end position="241"/>
    </location>
</feature>
<organism evidence="2 3">
    <name type="scientific">Daucus carota subsp. sativus</name>
    <name type="common">Carrot</name>
    <dbReference type="NCBI Taxonomy" id="79200"/>
    <lineage>
        <taxon>Eukaryota</taxon>
        <taxon>Viridiplantae</taxon>
        <taxon>Streptophyta</taxon>
        <taxon>Embryophyta</taxon>
        <taxon>Tracheophyta</taxon>
        <taxon>Spermatophyta</taxon>
        <taxon>Magnoliopsida</taxon>
        <taxon>eudicotyledons</taxon>
        <taxon>Gunneridae</taxon>
        <taxon>Pentapetalae</taxon>
        <taxon>asterids</taxon>
        <taxon>campanulids</taxon>
        <taxon>Apiales</taxon>
        <taxon>Apiaceae</taxon>
        <taxon>Apioideae</taxon>
        <taxon>Scandiceae</taxon>
        <taxon>Daucinae</taxon>
        <taxon>Daucus</taxon>
        <taxon>Daucus sect. Daucus</taxon>
    </lineage>
</organism>
<gene>
    <name evidence="2" type="ORF">DCAR_0417021</name>
</gene>
<name>A0AAF1AZ35_DAUCS</name>
<dbReference type="Pfam" id="PF04640">
    <property type="entry name" value="PLATZ"/>
    <property type="match status" value="1"/>
</dbReference>
<dbReference type="Proteomes" id="UP000077755">
    <property type="component" value="Chromosome 4"/>
</dbReference>
<dbReference type="EMBL" id="CP093346">
    <property type="protein sequence ID" value="WOG97680.1"/>
    <property type="molecule type" value="Genomic_DNA"/>
</dbReference>
<sequence>MEYKDIISPPWLIPLLKADYFVPCQFHGASSKCECNMYCLDCMGNALCSYCLINHKDHRVIQIRRSSYHNVVRASEIQKYIDITCVQTYIINSAKIVFLNERPQPRPGKGVTNTCEICARSLLDTFRFCSLGCKLGGIMRGDHELTFTLKVKDYHGYYGSEFDEPSTPKKIQKNHVFNRFNEVSLFSNDSPRFCYGGYDKYSGSTSGDEEQYHRSISPGTPPIFNHRNPSRRKGIPHRAPF</sequence>